<gene>
    <name evidence="1" type="ORF">CITCOLO1_LOCUS19651</name>
</gene>
<evidence type="ECO:0000313" key="2">
    <source>
        <dbReference type="Proteomes" id="UP001642487"/>
    </source>
</evidence>
<proteinExistence type="predicted"/>
<reference evidence="1 2" key="1">
    <citation type="submission" date="2024-03" db="EMBL/GenBank/DDBJ databases">
        <authorList>
            <person name="Gkanogiannis A."/>
            <person name="Becerra Lopez-Lavalle L."/>
        </authorList>
    </citation>
    <scope>NUCLEOTIDE SEQUENCE [LARGE SCALE GENOMIC DNA]</scope>
</reference>
<dbReference type="Proteomes" id="UP001642487">
    <property type="component" value="Chromosome 8"/>
</dbReference>
<name>A0ABP0Z5X7_9ROSI</name>
<sequence>MKVEALSFGRIKYKGAHSRGKRGTTHLNKTFLFCSKIQISHSIVILGSAGFLSSAEALHCWTRIPSARSAECWYLKCMLSPVLQCVLFMAFSVEFVPIKSN</sequence>
<dbReference type="EMBL" id="OZ021742">
    <property type="protein sequence ID" value="CAK9327278.1"/>
    <property type="molecule type" value="Genomic_DNA"/>
</dbReference>
<protein>
    <submittedName>
        <fullName evidence="1">Uncharacterized protein</fullName>
    </submittedName>
</protein>
<accession>A0ABP0Z5X7</accession>
<evidence type="ECO:0000313" key="1">
    <source>
        <dbReference type="EMBL" id="CAK9327278.1"/>
    </source>
</evidence>
<organism evidence="1 2">
    <name type="scientific">Citrullus colocynthis</name>
    <name type="common">colocynth</name>
    <dbReference type="NCBI Taxonomy" id="252529"/>
    <lineage>
        <taxon>Eukaryota</taxon>
        <taxon>Viridiplantae</taxon>
        <taxon>Streptophyta</taxon>
        <taxon>Embryophyta</taxon>
        <taxon>Tracheophyta</taxon>
        <taxon>Spermatophyta</taxon>
        <taxon>Magnoliopsida</taxon>
        <taxon>eudicotyledons</taxon>
        <taxon>Gunneridae</taxon>
        <taxon>Pentapetalae</taxon>
        <taxon>rosids</taxon>
        <taxon>fabids</taxon>
        <taxon>Cucurbitales</taxon>
        <taxon>Cucurbitaceae</taxon>
        <taxon>Benincaseae</taxon>
        <taxon>Citrullus</taxon>
    </lineage>
</organism>
<keyword evidence="2" id="KW-1185">Reference proteome</keyword>